<proteinExistence type="predicted"/>
<protein>
    <submittedName>
        <fullName evidence="4">Acyltransferase</fullName>
    </submittedName>
</protein>
<keyword evidence="4" id="KW-0012">Acyltransferase</keyword>
<name>A0A848DC12_9PSEU</name>
<sequence>MTAATGPSGPAKGAVPLAASRAVPLSDAFSGRSNSFGILRWTLATLVIVGHAYPLGGFSGGTDPLFDWSGGQESCGGLAVAGFFIISGFLITRSWASSGSVMRFMWHRFLRIFPAFWVCLVLTAFAFAPLAWWRERGTLAGFLTEPARNAVGYITQNFWLSINQYEIGDLLSSTPYGSGRPGAWNGSLWTLSYEFGCYLVIALLGAVGLLNGHRAIVTALASLMYLVTLSAQIDPGLAARLVPLFSDTWFGRFLFLFLLGSMFALYADRIQVDDRLGALALVATAVSLHGGGWIAVGYPALAYMLIWLAVRLPFSAFDRPGDFSYGTYIYAFPIQMLLAEFGVQRLGLAAYMLLGIAITAAFAVLSWHVVEKRALRLKRWTPQRPRWRSRAAEPDSLSSRARPTPESPATAPETVRDSPQSN</sequence>
<keyword evidence="4" id="KW-0808">Transferase</keyword>
<feature type="transmembrane region" description="Helical" evidence="2">
    <location>
        <begin position="279"/>
        <end position="310"/>
    </location>
</feature>
<dbReference type="GO" id="GO:0016747">
    <property type="term" value="F:acyltransferase activity, transferring groups other than amino-acyl groups"/>
    <property type="evidence" value="ECO:0007669"/>
    <property type="project" value="InterPro"/>
</dbReference>
<evidence type="ECO:0000259" key="3">
    <source>
        <dbReference type="Pfam" id="PF01757"/>
    </source>
</evidence>
<accession>A0A848DC12</accession>
<dbReference type="GO" id="GO:0009103">
    <property type="term" value="P:lipopolysaccharide biosynthetic process"/>
    <property type="evidence" value="ECO:0007669"/>
    <property type="project" value="TreeGrafter"/>
</dbReference>
<feature type="transmembrane region" description="Helical" evidence="2">
    <location>
        <begin position="249"/>
        <end position="267"/>
    </location>
</feature>
<keyword evidence="2" id="KW-1133">Transmembrane helix</keyword>
<evidence type="ECO:0000313" key="4">
    <source>
        <dbReference type="EMBL" id="NMH90141.1"/>
    </source>
</evidence>
<comment type="caution">
    <text evidence="4">The sequence shown here is derived from an EMBL/GenBank/DDBJ whole genome shotgun (WGS) entry which is preliminary data.</text>
</comment>
<feature type="transmembrane region" description="Helical" evidence="2">
    <location>
        <begin position="348"/>
        <end position="370"/>
    </location>
</feature>
<feature type="transmembrane region" description="Helical" evidence="2">
    <location>
        <begin position="215"/>
        <end position="233"/>
    </location>
</feature>
<reference evidence="4 5" key="1">
    <citation type="submission" date="2020-04" db="EMBL/GenBank/DDBJ databases">
        <authorList>
            <person name="Klaysubun C."/>
            <person name="Duangmal K."/>
            <person name="Lipun K."/>
        </authorList>
    </citation>
    <scope>NUCLEOTIDE SEQUENCE [LARGE SCALE GENOMIC DNA]</scope>
    <source>
        <strain evidence="4 5">DSM 45300</strain>
    </source>
</reference>
<feature type="transmembrane region" description="Helical" evidence="2">
    <location>
        <begin position="76"/>
        <end position="96"/>
    </location>
</feature>
<dbReference type="PANTHER" id="PTHR23028:SF53">
    <property type="entry name" value="ACYL_TRANSF_3 DOMAIN-CONTAINING PROTEIN"/>
    <property type="match status" value="1"/>
</dbReference>
<feature type="transmembrane region" description="Helical" evidence="2">
    <location>
        <begin position="38"/>
        <end position="56"/>
    </location>
</feature>
<evidence type="ECO:0000313" key="5">
    <source>
        <dbReference type="Proteomes" id="UP000586918"/>
    </source>
</evidence>
<dbReference type="InterPro" id="IPR050879">
    <property type="entry name" value="Acyltransferase_3"/>
</dbReference>
<dbReference type="Pfam" id="PF01757">
    <property type="entry name" value="Acyl_transf_3"/>
    <property type="match status" value="1"/>
</dbReference>
<dbReference type="GO" id="GO:0016020">
    <property type="term" value="C:membrane"/>
    <property type="evidence" value="ECO:0007669"/>
    <property type="project" value="TreeGrafter"/>
</dbReference>
<feature type="transmembrane region" description="Helical" evidence="2">
    <location>
        <begin position="191"/>
        <end position="210"/>
    </location>
</feature>
<feature type="transmembrane region" description="Helical" evidence="2">
    <location>
        <begin position="108"/>
        <end position="133"/>
    </location>
</feature>
<dbReference type="EMBL" id="JAAXKZ010000001">
    <property type="protein sequence ID" value="NMH90141.1"/>
    <property type="molecule type" value="Genomic_DNA"/>
</dbReference>
<evidence type="ECO:0000256" key="2">
    <source>
        <dbReference type="SAM" id="Phobius"/>
    </source>
</evidence>
<feature type="compositionally biased region" description="Low complexity" evidence="1">
    <location>
        <begin position="400"/>
        <end position="413"/>
    </location>
</feature>
<keyword evidence="5" id="KW-1185">Reference proteome</keyword>
<dbReference type="RefSeq" id="WP_169409624.1">
    <property type="nucleotide sequence ID" value="NZ_JAAXKZ010000001.1"/>
</dbReference>
<feature type="domain" description="Acyltransferase 3" evidence="3">
    <location>
        <begin position="37"/>
        <end position="365"/>
    </location>
</feature>
<dbReference type="PANTHER" id="PTHR23028">
    <property type="entry name" value="ACETYLTRANSFERASE"/>
    <property type="match status" value="1"/>
</dbReference>
<dbReference type="Proteomes" id="UP000586918">
    <property type="component" value="Unassembled WGS sequence"/>
</dbReference>
<keyword evidence="2" id="KW-0812">Transmembrane</keyword>
<dbReference type="InterPro" id="IPR002656">
    <property type="entry name" value="Acyl_transf_3_dom"/>
</dbReference>
<evidence type="ECO:0000256" key="1">
    <source>
        <dbReference type="SAM" id="MobiDB-lite"/>
    </source>
</evidence>
<gene>
    <name evidence="4" type="ORF">HF519_00715</name>
</gene>
<dbReference type="AlphaFoldDB" id="A0A848DC12"/>
<keyword evidence="2" id="KW-0472">Membrane</keyword>
<organism evidence="4 5">
    <name type="scientific">Pseudonocardia bannensis</name>
    <dbReference type="NCBI Taxonomy" id="630973"/>
    <lineage>
        <taxon>Bacteria</taxon>
        <taxon>Bacillati</taxon>
        <taxon>Actinomycetota</taxon>
        <taxon>Actinomycetes</taxon>
        <taxon>Pseudonocardiales</taxon>
        <taxon>Pseudonocardiaceae</taxon>
        <taxon>Pseudonocardia</taxon>
    </lineage>
</organism>
<feature type="region of interest" description="Disordered" evidence="1">
    <location>
        <begin position="383"/>
        <end position="422"/>
    </location>
</feature>